<sequence>MRFIPIQNATDKT</sequence>
<proteinExistence type="predicted"/>
<accession>A0A0E9U8S3</accession>
<dbReference type="EMBL" id="GBXM01047234">
    <property type="protein sequence ID" value="JAH61343.1"/>
    <property type="molecule type" value="Transcribed_RNA"/>
</dbReference>
<name>A0A0E9U8S3_ANGAN</name>
<reference evidence="1" key="2">
    <citation type="journal article" date="2015" name="Fish Shellfish Immunol.">
        <title>Early steps in the European eel (Anguilla anguilla)-Vibrio vulnificus interaction in the gills: Role of the RtxA13 toxin.</title>
        <authorList>
            <person name="Callol A."/>
            <person name="Pajuelo D."/>
            <person name="Ebbesson L."/>
            <person name="Teles M."/>
            <person name="MacKenzie S."/>
            <person name="Amaro C."/>
        </authorList>
    </citation>
    <scope>NUCLEOTIDE SEQUENCE</scope>
</reference>
<protein>
    <submittedName>
        <fullName evidence="1">Uncharacterized protein</fullName>
    </submittedName>
</protein>
<reference evidence="1" key="1">
    <citation type="submission" date="2014-11" db="EMBL/GenBank/DDBJ databases">
        <authorList>
            <person name="Amaro Gonzalez C."/>
        </authorList>
    </citation>
    <scope>NUCLEOTIDE SEQUENCE</scope>
</reference>
<evidence type="ECO:0000313" key="1">
    <source>
        <dbReference type="EMBL" id="JAH61343.1"/>
    </source>
</evidence>
<organism evidence="1">
    <name type="scientific">Anguilla anguilla</name>
    <name type="common">European freshwater eel</name>
    <name type="synonym">Muraena anguilla</name>
    <dbReference type="NCBI Taxonomy" id="7936"/>
    <lineage>
        <taxon>Eukaryota</taxon>
        <taxon>Metazoa</taxon>
        <taxon>Chordata</taxon>
        <taxon>Craniata</taxon>
        <taxon>Vertebrata</taxon>
        <taxon>Euteleostomi</taxon>
        <taxon>Actinopterygii</taxon>
        <taxon>Neopterygii</taxon>
        <taxon>Teleostei</taxon>
        <taxon>Anguilliformes</taxon>
        <taxon>Anguillidae</taxon>
        <taxon>Anguilla</taxon>
    </lineage>
</organism>